<evidence type="ECO:0000259" key="10">
    <source>
        <dbReference type="PROSITE" id="PS51194"/>
    </source>
</evidence>
<dbReference type="PROSITE" id="PS51192">
    <property type="entry name" value="HELICASE_ATP_BIND_1"/>
    <property type="match status" value="1"/>
</dbReference>
<dbReference type="InterPro" id="IPR000330">
    <property type="entry name" value="SNF2_N"/>
</dbReference>
<dbReference type="InterPro" id="IPR014001">
    <property type="entry name" value="Helicase_ATP-bd"/>
</dbReference>
<dbReference type="Gene3D" id="3.30.40.10">
    <property type="entry name" value="Zinc/RING finger domain, C3HC4 (zinc finger)"/>
    <property type="match status" value="1"/>
</dbReference>
<dbReference type="GO" id="GO:0003697">
    <property type="term" value="F:single-stranded DNA binding"/>
    <property type="evidence" value="ECO:0007669"/>
    <property type="project" value="EnsemblFungi"/>
</dbReference>
<keyword evidence="5" id="KW-0067">ATP-binding</keyword>
<gene>
    <name evidence="11" type="ORF">SOCG_00411</name>
</gene>
<keyword evidence="2" id="KW-0547">Nucleotide-binding</keyword>
<reference evidence="11 12" key="1">
    <citation type="journal article" date="2011" name="Science">
        <title>Comparative functional genomics of the fission yeasts.</title>
        <authorList>
            <person name="Rhind N."/>
            <person name="Chen Z."/>
            <person name="Yassour M."/>
            <person name="Thompson D.A."/>
            <person name="Haas B.J."/>
            <person name="Habib N."/>
            <person name="Wapinski I."/>
            <person name="Roy S."/>
            <person name="Lin M.F."/>
            <person name="Heiman D.I."/>
            <person name="Young S.K."/>
            <person name="Furuya K."/>
            <person name="Guo Y."/>
            <person name="Pidoux A."/>
            <person name="Chen H.M."/>
            <person name="Robbertse B."/>
            <person name="Goldberg J.M."/>
            <person name="Aoki K."/>
            <person name="Bayne E.H."/>
            <person name="Berlin A.M."/>
            <person name="Desjardins C.A."/>
            <person name="Dobbs E."/>
            <person name="Dukaj L."/>
            <person name="Fan L."/>
            <person name="FitzGerald M.G."/>
            <person name="French C."/>
            <person name="Gujja S."/>
            <person name="Hansen K."/>
            <person name="Keifenheim D."/>
            <person name="Levin J.Z."/>
            <person name="Mosher R.A."/>
            <person name="Mueller C.A."/>
            <person name="Pfiffner J."/>
            <person name="Priest M."/>
            <person name="Russ C."/>
            <person name="Smialowska A."/>
            <person name="Swoboda P."/>
            <person name="Sykes S.M."/>
            <person name="Vaughn M."/>
            <person name="Vengrova S."/>
            <person name="Yoder R."/>
            <person name="Zeng Q."/>
            <person name="Allshire R."/>
            <person name="Baulcombe D."/>
            <person name="Birren B.W."/>
            <person name="Brown W."/>
            <person name="Ekwall K."/>
            <person name="Kellis M."/>
            <person name="Leatherwood J."/>
            <person name="Levin H."/>
            <person name="Margalit H."/>
            <person name="Martienssen R."/>
            <person name="Nieduszynski C.A."/>
            <person name="Spatafora J.W."/>
            <person name="Friedman N."/>
            <person name="Dalgaard J.Z."/>
            <person name="Baumann P."/>
            <person name="Niki H."/>
            <person name="Regev A."/>
            <person name="Nusbaum C."/>
        </authorList>
    </citation>
    <scope>NUCLEOTIDE SEQUENCE [LARGE SCALE GENOMIC DNA]</scope>
    <source>
        <strain evidence="12">yFS286</strain>
    </source>
</reference>
<dbReference type="PANTHER" id="PTHR45626:SF16">
    <property type="entry name" value="ATP-DEPENDENT HELICASE ULS1"/>
    <property type="match status" value="1"/>
</dbReference>
<name>S9PYY7_SCHOY</name>
<dbReference type="AlphaFoldDB" id="S9PYY7"/>
<keyword evidence="3" id="KW-0378">Hydrolase</keyword>
<keyword evidence="4 11" id="KW-0347">Helicase</keyword>
<dbReference type="Pfam" id="PF13920">
    <property type="entry name" value="zf-C3HC4_3"/>
    <property type="match status" value="1"/>
</dbReference>
<dbReference type="GO" id="GO:0008270">
    <property type="term" value="F:zinc ion binding"/>
    <property type="evidence" value="ECO:0007669"/>
    <property type="project" value="UniProtKB-KW"/>
</dbReference>
<dbReference type="InterPro" id="IPR038718">
    <property type="entry name" value="SNF2-like_sf"/>
</dbReference>
<dbReference type="GO" id="GO:0016887">
    <property type="term" value="F:ATP hydrolysis activity"/>
    <property type="evidence" value="ECO:0007669"/>
    <property type="project" value="EnsemblFungi"/>
</dbReference>
<feature type="region of interest" description="Disordered" evidence="7">
    <location>
        <begin position="1"/>
        <end position="216"/>
    </location>
</feature>
<keyword evidence="6" id="KW-0863">Zinc-finger</keyword>
<dbReference type="RefSeq" id="XP_013018285.1">
    <property type="nucleotide sequence ID" value="XM_013162831.1"/>
</dbReference>
<dbReference type="Gene3D" id="3.40.50.10810">
    <property type="entry name" value="Tandem AAA-ATPase domain"/>
    <property type="match status" value="1"/>
</dbReference>
<dbReference type="PANTHER" id="PTHR45626">
    <property type="entry name" value="TRANSCRIPTION TERMINATION FACTOR 2-RELATED"/>
    <property type="match status" value="1"/>
</dbReference>
<dbReference type="Proteomes" id="UP000016088">
    <property type="component" value="Unassembled WGS sequence"/>
</dbReference>
<feature type="domain" description="Helicase ATP-binding" evidence="9">
    <location>
        <begin position="272"/>
        <end position="456"/>
    </location>
</feature>
<dbReference type="SMART" id="SM00490">
    <property type="entry name" value="HELICc"/>
    <property type="match status" value="1"/>
</dbReference>
<dbReference type="OrthoDB" id="5373729at2759"/>
<accession>S9PYY7</accession>
<dbReference type="InterPro" id="IPR027417">
    <property type="entry name" value="P-loop_NTPase"/>
</dbReference>
<evidence type="ECO:0000259" key="9">
    <source>
        <dbReference type="PROSITE" id="PS51192"/>
    </source>
</evidence>
<dbReference type="GO" id="GO:0061995">
    <property type="term" value="F:ATP-dependent protein-DNA complex displacement activity"/>
    <property type="evidence" value="ECO:0007669"/>
    <property type="project" value="EnsemblFungi"/>
</dbReference>
<dbReference type="SUPFAM" id="SSF52540">
    <property type="entry name" value="P-loop containing nucleoside triphosphate hydrolases"/>
    <property type="match status" value="2"/>
</dbReference>
<evidence type="ECO:0000256" key="6">
    <source>
        <dbReference type="PROSITE-ProRule" id="PRU00175"/>
    </source>
</evidence>
<dbReference type="eggNOG" id="KOG1001">
    <property type="taxonomic scope" value="Eukaryota"/>
</dbReference>
<evidence type="ECO:0000313" key="11">
    <source>
        <dbReference type="EMBL" id="EPX72648.1"/>
    </source>
</evidence>
<evidence type="ECO:0000256" key="4">
    <source>
        <dbReference type="ARBA" id="ARBA00022806"/>
    </source>
</evidence>
<feature type="domain" description="RING-type" evidence="8">
    <location>
        <begin position="614"/>
        <end position="660"/>
    </location>
</feature>
<dbReference type="SMART" id="SM00487">
    <property type="entry name" value="DEXDc"/>
    <property type="match status" value="1"/>
</dbReference>
<evidence type="ECO:0000313" key="12">
    <source>
        <dbReference type="Proteomes" id="UP000016088"/>
    </source>
</evidence>
<sequence>MSSLPLALDPAAFSSTPPDQLEADEAFARSLQEELNKPSSPPLPSISSSSRPVTIRNQQIPSTHPSSPSSSSALSTTSSRFLRPPSSSPPPKRHAFQPNSSRRWRQQRLWSFQNRPFCPPSRTSSSTFTPLASTSTSTSASPSHSTLPTPSSSGSQQHPIDLDKESSPPPPPPPAPSSKASSLGPFVTAKDLNCRSNSLPSPSPPSTSLSPSYERVPVPKHVSDELHSLLEDSYTSRSDSLDVEKAQHDLSLAGLLVPLLIHQVQGHHWMQSMEQSPKHGGLLADDMGLGKTVQTIALLLSHRSVDSSRKSNLIIVPVALLSQWASELSLKVHSSKHFSVYIHHGSAKKNYTGEQLAQFDVVLTTYSTLSQELRQKELFLQQARDGQLVSPPPTPFLDTPWYRVVLDEAHTIRNRNTQAANACFQLDSIYRWCLTGTPLQNNVDELYSLIKFLRVKPYSVWSMFVKDFSRPLRSYRQDIVKAAMQRLRALLSALILRRTKNTHINDKRIVELPEKSVQVIPVSFTLEERCIYAEQMNQAQSLLANYVLDRSSSYGNVLVSLLRLRQLCCHPWLLKVKEPETALKVCDSDFSRELCKKLDPSAIERISAIEDFICSVCLDSTLSPIFIIPCGHYTCQECMGMLLGHSGNQSQLDPKCPMCRGTFAKDHLVSEITIQAVFGSLNSISQLRSLQKQNEIAEKQNEEHRIDKVLVWNNRYEQDFLKKFGKRLGECTFSSKMVKLLDIIKSVMAKGTQDKILVYSQFSQYLDIVSHMLRTESVNHVRYDGSMSSIQRDHSIQEFTHDLNVSVMLISLKCGSIGLNLTVANHVILQDPFYNPSLEDQAIDRVYRIGQRKPVTVYRLITENTVEEKIVAVQEKKRDLIQNTMGNDRIQSLTSLDKKELMYLFGL</sequence>
<dbReference type="GO" id="GO:0004386">
    <property type="term" value="F:helicase activity"/>
    <property type="evidence" value="ECO:0007669"/>
    <property type="project" value="UniProtKB-KW"/>
</dbReference>
<dbReference type="GO" id="GO:0035861">
    <property type="term" value="C:site of double-strand break"/>
    <property type="evidence" value="ECO:0007669"/>
    <property type="project" value="EnsemblFungi"/>
</dbReference>
<keyword evidence="6" id="KW-0479">Metal-binding</keyword>
<dbReference type="Pfam" id="PF00271">
    <property type="entry name" value="Helicase_C"/>
    <property type="match status" value="1"/>
</dbReference>
<feature type="compositionally biased region" description="Low complexity" evidence="7">
    <location>
        <begin position="120"/>
        <end position="155"/>
    </location>
</feature>
<organism evidence="11 12">
    <name type="scientific">Schizosaccharomyces octosporus (strain yFS286)</name>
    <name type="common">Fission yeast</name>
    <name type="synonym">Octosporomyces octosporus</name>
    <dbReference type="NCBI Taxonomy" id="483514"/>
    <lineage>
        <taxon>Eukaryota</taxon>
        <taxon>Fungi</taxon>
        <taxon>Dikarya</taxon>
        <taxon>Ascomycota</taxon>
        <taxon>Taphrinomycotina</taxon>
        <taxon>Schizosaccharomycetes</taxon>
        <taxon>Schizosaccharomycetales</taxon>
        <taxon>Schizosaccharomycetaceae</taxon>
        <taxon>Schizosaccharomyces</taxon>
    </lineage>
</organism>
<dbReference type="InterPro" id="IPR001841">
    <property type="entry name" value="Znf_RING"/>
</dbReference>
<dbReference type="EMBL" id="KE503207">
    <property type="protein sequence ID" value="EPX72648.1"/>
    <property type="molecule type" value="Genomic_DNA"/>
</dbReference>
<evidence type="ECO:0000259" key="8">
    <source>
        <dbReference type="PROSITE" id="PS50089"/>
    </source>
</evidence>
<dbReference type="GO" id="GO:0000724">
    <property type="term" value="P:double-strand break repair via homologous recombination"/>
    <property type="evidence" value="ECO:0007669"/>
    <property type="project" value="EnsemblFungi"/>
</dbReference>
<dbReference type="GO" id="GO:0003690">
    <property type="term" value="F:double-stranded DNA binding"/>
    <property type="evidence" value="ECO:0007669"/>
    <property type="project" value="EnsemblFungi"/>
</dbReference>
<dbReference type="CDD" id="cd18793">
    <property type="entry name" value="SF2_C_SNF"/>
    <property type="match status" value="1"/>
</dbReference>
<dbReference type="GO" id="GO:0005634">
    <property type="term" value="C:nucleus"/>
    <property type="evidence" value="ECO:0007669"/>
    <property type="project" value="EnsemblFungi"/>
</dbReference>
<evidence type="ECO:0000256" key="2">
    <source>
        <dbReference type="ARBA" id="ARBA00022741"/>
    </source>
</evidence>
<dbReference type="HOGENOM" id="CLU_000315_2_0_1"/>
<dbReference type="GO" id="GO:0005737">
    <property type="term" value="C:cytoplasm"/>
    <property type="evidence" value="ECO:0007669"/>
    <property type="project" value="EnsemblFungi"/>
</dbReference>
<feature type="domain" description="Helicase C-terminal" evidence="10">
    <location>
        <begin position="739"/>
        <end position="901"/>
    </location>
</feature>
<keyword evidence="12" id="KW-1185">Reference proteome</keyword>
<dbReference type="InterPro" id="IPR049730">
    <property type="entry name" value="SNF2/RAD54-like_C"/>
</dbReference>
<keyword evidence="6" id="KW-0862">Zinc</keyword>
<dbReference type="Pfam" id="PF00176">
    <property type="entry name" value="SNF2-rel_dom"/>
    <property type="match status" value="1"/>
</dbReference>
<dbReference type="SMART" id="SM00184">
    <property type="entry name" value="RING"/>
    <property type="match status" value="1"/>
</dbReference>
<dbReference type="PROSITE" id="PS50089">
    <property type="entry name" value="ZF_RING_2"/>
    <property type="match status" value="1"/>
</dbReference>
<dbReference type="SUPFAM" id="SSF57850">
    <property type="entry name" value="RING/U-box"/>
    <property type="match status" value="1"/>
</dbReference>
<feature type="compositionally biased region" description="Low complexity" evidence="7">
    <location>
        <begin position="61"/>
        <end position="85"/>
    </location>
</feature>
<dbReference type="CDD" id="cd18008">
    <property type="entry name" value="DEXDc_SHPRH-like"/>
    <property type="match status" value="1"/>
</dbReference>
<proteinExistence type="inferred from homology"/>
<comment type="similarity">
    <text evidence="1">Belongs to the SNF2/RAD54 helicase family.</text>
</comment>
<protein>
    <submittedName>
        <fullName evidence="11">ATP-dependent DNA helicase</fullName>
    </submittedName>
</protein>
<dbReference type="InterPro" id="IPR013083">
    <property type="entry name" value="Znf_RING/FYVE/PHD"/>
</dbReference>
<evidence type="ECO:0000256" key="7">
    <source>
        <dbReference type="SAM" id="MobiDB-lite"/>
    </source>
</evidence>
<dbReference type="InterPro" id="IPR050628">
    <property type="entry name" value="SNF2_RAD54_helicase_TF"/>
</dbReference>
<dbReference type="Gene3D" id="3.40.50.300">
    <property type="entry name" value="P-loop containing nucleotide triphosphate hydrolases"/>
    <property type="match status" value="2"/>
</dbReference>
<dbReference type="PROSITE" id="PS51194">
    <property type="entry name" value="HELICASE_CTER"/>
    <property type="match status" value="1"/>
</dbReference>
<dbReference type="OMA" id="YSQFSQY"/>
<dbReference type="InterPro" id="IPR001650">
    <property type="entry name" value="Helicase_C-like"/>
</dbReference>
<feature type="compositionally biased region" description="Low complexity" evidence="7">
    <location>
        <begin position="196"/>
        <end position="212"/>
    </location>
</feature>
<dbReference type="GeneID" id="25029395"/>
<evidence type="ECO:0000256" key="5">
    <source>
        <dbReference type="ARBA" id="ARBA00022840"/>
    </source>
</evidence>
<evidence type="ECO:0000256" key="1">
    <source>
        <dbReference type="ARBA" id="ARBA00007025"/>
    </source>
</evidence>
<dbReference type="VEuPathDB" id="FungiDB:SOCG_00411"/>
<feature type="compositionally biased region" description="Pro residues" evidence="7">
    <location>
        <begin position="167"/>
        <end position="176"/>
    </location>
</feature>
<dbReference type="GO" id="GO:0005524">
    <property type="term" value="F:ATP binding"/>
    <property type="evidence" value="ECO:0007669"/>
    <property type="project" value="UniProtKB-KW"/>
</dbReference>
<evidence type="ECO:0000256" key="3">
    <source>
        <dbReference type="ARBA" id="ARBA00022801"/>
    </source>
</evidence>